<dbReference type="Proteomes" id="UP001143480">
    <property type="component" value="Unassembled WGS sequence"/>
</dbReference>
<evidence type="ECO:0000313" key="4">
    <source>
        <dbReference type="Proteomes" id="UP001143480"/>
    </source>
</evidence>
<proteinExistence type="predicted"/>
<reference evidence="3" key="1">
    <citation type="journal article" date="2014" name="Int. J. Syst. Evol. Microbiol.">
        <title>Complete genome sequence of Corynebacterium casei LMG S-19264T (=DSM 44701T), isolated from a smear-ripened cheese.</title>
        <authorList>
            <consortium name="US DOE Joint Genome Institute (JGI-PGF)"/>
            <person name="Walter F."/>
            <person name="Albersmeier A."/>
            <person name="Kalinowski J."/>
            <person name="Ruckert C."/>
        </authorList>
    </citation>
    <scope>NUCLEOTIDE SEQUENCE</scope>
    <source>
        <strain evidence="3">VKM Ac-1321</strain>
    </source>
</reference>
<evidence type="ECO:0000256" key="2">
    <source>
        <dbReference type="SAM" id="Phobius"/>
    </source>
</evidence>
<organism evidence="3 4">
    <name type="scientific">Dactylosporangium matsuzakiense</name>
    <dbReference type="NCBI Taxonomy" id="53360"/>
    <lineage>
        <taxon>Bacteria</taxon>
        <taxon>Bacillati</taxon>
        <taxon>Actinomycetota</taxon>
        <taxon>Actinomycetes</taxon>
        <taxon>Micromonosporales</taxon>
        <taxon>Micromonosporaceae</taxon>
        <taxon>Dactylosporangium</taxon>
    </lineage>
</organism>
<sequence length="173" mass="18251">MTVSSYQRRTTATPTRPSRVLDSAPTFRTVARYPTYLAAEQAFEHLKSLGVAPGDATIAGRDLAPAAATGRLIAWHATGRAAALGATSGGLLGALLGLLDVLPPAAAYIILSGMALGAVIGAAAGYLRHRMRDTASACTRLGGVRAEAYQIQVDTRHVDPERAEHQLARYWPM</sequence>
<keyword evidence="2" id="KW-1133">Transmembrane helix</keyword>
<protein>
    <recommendedName>
        <fullName evidence="5">Transmembrane protein</fullName>
    </recommendedName>
</protein>
<dbReference type="AlphaFoldDB" id="A0A9W6NK88"/>
<dbReference type="RefSeq" id="WP_261959770.1">
    <property type="nucleotide sequence ID" value="NZ_BAAAXA010000001.1"/>
</dbReference>
<reference evidence="3" key="2">
    <citation type="submission" date="2023-01" db="EMBL/GenBank/DDBJ databases">
        <authorList>
            <person name="Sun Q."/>
            <person name="Evtushenko L."/>
        </authorList>
    </citation>
    <scope>NUCLEOTIDE SEQUENCE</scope>
    <source>
        <strain evidence="3">VKM Ac-1321</strain>
    </source>
</reference>
<feature type="region of interest" description="Disordered" evidence="1">
    <location>
        <begin position="1"/>
        <end position="20"/>
    </location>
</feature>
<comment type="caution">
    <text evidence="3">The sequence shown here is derived from an EMBL/GenBank/DDBJ whole genome shotgun (WGS) entry which is preliminary data.</text>
</comment>
<name>A0A9W6NK88_9ACTN</name>
<keyword evidence="2" id="KW-0472">Membrane</keyword>
<gene>
    <name evidence="3" type="ORF">GCM10017581_016160</name>
</gene>
<dbReference type="EMBL" id="BSFP01000005">
    <property type="protein sequence ID" value="GLK99875.1"/>
    <property type="molecule type" value="Genomic_DNA"/>
</dbReference>
<feature type="compositionally biased region" description="Low complexity" evidence="1">
    <location>
        <begin position="8"/>
        <end position="18"/>
    </location>
</feature>
<feature type="transmembrane region" description="Helical" evidence="2">
    <location>
        <begin position="81"/>
        <end position="99"/>
    </location>
</feature>
<evidence type="ECO:0000256" key="1">
    <source>
        <dbReference type="SAM" id="MobiDB-lite"/>
    </source>
</evidence>
<evidence type="ECO:0008006" key="5">
    <source>
        <dbReference type="Google" id="ProtNLM"/>
    </source>
</evidence>
<keyword evidence="4" id="KW-1185">Reference proteome</keyword>
<keyword evidence="2" id="KW-0812">Transmembrane</keyword>
<feature type="transmembrane region" description="Helical" evidence="2">
    <location>
        <begin position="105"/>
        <end position="127"/>
    </location>
</feature>
<accession>A0A9W6NK88</accession>
<evidence type="ECO:0000313" key="3">
    <source>
        <dbReference type="EMBL" id="GLK99875.1"/>
    </source>
</evidence>